<evidence type="ECO:0000256" key="1">
    <source>
        <dbReference type="SAM" id="MobiDB-lite"/>
    </source>
</evidence>
<name>A0AAU9N7J6_9ASTR</name>
<sequence length="188" mass="21166">MKQSRKAAKVAYQGLKELVKFGKFAEVENTPVASSINAEVAEEHVTPKQKFKFAFEEIEVSNDEEEEDQEKDLTENEFGDFLQSISIPKEDVAVIPSAVTERDHDLTMQSYSPTPEQMDALITELQRTARKPPQTVLVTTEPPSENDQEDSAHVLLPRKRKRRDPSPGLLITYSVQNLSTPIEPRSVA</sequence>
<protein>
    <submittedName>
        <fullName evidence="2">Uncharacterized protein</fullName>
    </submittedName>
</protein>
<gene>
    <name evidence="2" type="ORF">LVIROSA_LOCUS20617</name>
</gene>
<dbReference type="Proteomes" id="UP001157418">
    <property type="component" value="Unassembled WGS sequence"/>
</dbReference>
<evidence type="ECO:0000313" key="3">
    <source>
        <dbReference type="Proteomes" id="UP001157418"/>
    </source>
</evidence>
<evidence type="ECO:0000313" key="2">
    <source>
        <dbReference type="EMBL" id="CAH1434069.1"/>
    </source>
</evidence>
<comment type="caution">
    <text evidence="2">The sequence shown here is derived from an EMBL/GenBank/DDBJ whole genome shotgun (WGS) entry which is preliminary data.</text>
</comment>
<dbReference type="AlphaFoldDB" id="A0AAU9N7J6"/>
<proteinExistence type="predicted"/>
<reference evidence="2 3" key="1">
    <citation type="submission" date="2022-01" db="EMBL/GenBank/DDBJ databases">
        <authorList>
            <person name="Xiong W."/>
            <person name="Schranz E."/>
        </authorList>
    </citation>
    <scope>NUCLEOTIDE SEQUENCE [LARGE SCALE GENOMIC DNA]</scope>
</reference>
<feature type="region of interest" description="Disordered" evidence="1">
    <location>
        <begin position="129"/>
        <end position="168"/>
    </location>
</feature>
<dbReference type="EMBL" id="CAKMRJ010003334">
    <property type="protein sequence ID" value="CAH1434069.1"/>
    <property type="molecule type" value="Genomic_DNA"/>
</dbReference>
<organism evidence="2 3">
    <name type="scientific">Lactuca virosa</name>
    <dbReference type="NCBI Taxonomy" id="75947"/>
    <lineage>
        <taxon>Eukaryota</taxon>
        <taxon>Viridiplantae</taxon>
        <taxon>Streptophyta</taxon>
        <taxon>Embryophyta</taxon>
        <taxon>Tracheophyta</taxon>
        <taxon>Spermatophyta</taxon>
        <taxon>Magnoliopsida</taxon>
        <taxon>eudicotyledons</taxon>
        <taxon>Gunneridae</taxon>
        <taxon>Pentapetalae</taxon>
        <taxon>asterids</taxon>
        <taxon>campanulids</taxon>
        <taxon>Asterales</taxon>
        <taxon>Asteraceae</taxon>
        <taxon>Cichorioideae</taxon>
        <taxon>Cichorieae</taxon>
        <taxon>Lactucinae</taxon>
        <taxon>Lactuca</taxon>
    </lineage>
</organism>
<keyword evidence="3" id="KW-1185">Reference proteome</keyword>
<accession>A0AAU9N7J6</accession>